<proteinExistence type="predicted"/>
<reference evidence="1 2" key="1">
    <citation type="journal article" date="2019" name="Commun. Biol.">
        <title>The bagworm genome reveals a unique fibroin gene that provides high tensile strength.</title>
        <authorList>
            <person name="Kono N."/>
            <person name="Nakamura H."/>
            <person name="Ohtoshi R."/>
            <person name="Tomita M."/>
            <person name="Numata K."/>
            <person name="Arakawa K."/>
        </authorList>
    </citation>
    <scope>NUCLEOTIDE SEQUENCE [LARGE SCALE GENOMIC DNA]</scope>
</reference>
<evidence type="ECO:0000313" key="2">
    <source>
        <dbReference type="Proteomes" id="UP000299102"/>
    </source>
</evidence>
<dbReference type="EMBL" id="BGZK01000216">
    <property type="protein sequence ID" value="GBP29167.1"/>
    <property type="molecule type" value="Genomic_DNA"/>
</dbReference>
<dbReference type="AlphaFoldDB" id="A0A4C1UT07"/>
<gene>
    <name evidence="1" type="ORF">EVAR_17705_1</name>
</gene>
<name>A0A4C1UT07_EUMVA</name>
<organism evidence="1 2">
    <name type="scientific">Eumeta variegata</name>
    <name type="common">Bagworm moth</name>
    <name type="synonym">Eumeta japonica</name>
    <dbReference type="NCBI Taxonomy" id="151549"/>
    <lineage>
        <taxon>Eukaryota</taxon>
        <taxon>Metazoa</taxon>
        <taxon>Ecdysozoa</taxon>
        <taxon>Arthropoda</taxon>
        <taxon>Hexapoda</taxon>
        <taxon>Insecta</taxon>
        <taxon>Pterygota</taxon>
        <taxon>Neoptera</taxon>
        <taxon>Endopterygota</taxon>
        <taxon>Lepidoptera</taxon>
        <taxon>Glossata</taxon>
        <taxon>Ditrysia</taxon>
        <taxon>Tineoidea</taxon>
        <taxon>Psychidae</taxon>
        <taxon>Oiketicinae</taxon>
        <taxon>Eumeta</taxon>
    </lineage>
</organism>
<dbReference type="Proteomes" id="UP000299102">
    <property type="component" value="Unassembled WGS sequence"/>
</dbReference>
<accession>A0A4C1UT07</accession>
<sequence length="97" mass="10638">MRTALTKVPCGSLDSVASTCDAPWRCDVQFGKPWYSSDFDLDLTSSYNPNLGPHSDSGFIFDSNLDPLLSSDRDSILCFDLVLASDFDLSPVFICGF</sequence>
<comment type="caution">
    <text evidence="1">The sequence shown here is derived from an EMBL/GenBank/DDBJ whole genome shotgun (WGS) entry which is preliminary data.</text>
</comment>
<keyword evidence="2" id="KW-1185">Reference proteome</keyword>
<evidence type="ECO:0000313" key="1">
    <source>
        <dbReference type="EMBL" id="GBP29167.1"/>
    </source>
</evidence>
<protein>
    <submittedName>
        <fullName evidence="1">Uncharacterized protein</fullName>
    </submittedName>
</protein>